<evidence type="ECO:0000256" key="1">
    <source>
        <dbReference type="ARBA" id="ARBA00012417"/>
    </source>
</evidence>
<dbReference type="Gene3D" id="3.30.420.10">
    <property type="entry name" value="Ribonuclease H-like superfamily/Ribonuclease H"/>
    <property type="match status" value="1"/>
</dbReference>
<dbReference type="Pfam" id="PF00929">
    <property type="entry name" value="RNase_T"/>
    <property type="match status" value="1"/>
</dbReference>
<dbReference type="SUPFAM" id="SSF53098">
    <property type="entry name" value="Ribonuclease H-like"/>
    <property type="match status" value="1"/>
</dbReference>
<gene>
    <name evidence="6" type="ORF">CYJ96_05740</name>
</gene>
<proteinExistence type="predicted"/>
<protein>
    <recommendedName>
        <fullName evidence="1">DNA-directed DNA polymerase</fullName>
        <ecNumber evidence="1">2.7.7.7</ecNumber>
    </recommendedName>
</protein>
<dbReference type="SMART" id="SM00479">
    <property type="entry name" value="EXOIII"/>
    <property type="match status" value="1"/>
</dbReference>
<dbReference type="InterPro" id="IPR006054">
    <property type="entry name" value="DnaQ"/>
</dbReference>
<dbReference type="GO" id="GO:0008408">
    <property type="term" value="F:3'-5' exonuclease activity"/>
    <property type="evidence" value="ECO:0007669"/>
    <property type="project" value="TreeGrafter"/>
</dbReference>
<evidence type="ECO:0000256" key="3">
    <source>
        <dbReference type="ARBA" id="ARBA00022839"/>
    </source>
</evidence>
<keyword evidence="2" id="KW-0540">Nuclease</keyword>
<dbReference type="GO" id="GO:0005829">
    <property type="term" value="C:cytosol"/>
    <property type="evidence" value="ECO:0007669"/>
    <property type="project" value="TreeGrafter"/>
</dbReference>
<keyword evidence="3" id="KW-0269">Exonuclease</keyword>
<comment type="caution">
    <text evidence="6">The sequence shown here is derived from an EMBL/GenBank/DDBJ whole genome shotgun (WGS) entry which is preliminary data.</text>
</comment>
<dbReference type="InterPro" id="IPR013520">
    <property type="entry name" value="Ribonucl_H"/>
</dbReference>
<dbReference type="EC" id="2.7.7.7" evidence="1"/>
<evidence type="ECO:0000313" key="6">
    <source>
        <dbReference type="EMBL" id="PKZ68958.1"/>
    </source>
</evidence>
<keyword evidence="3" id="KW-0378">Hydrolase</keyword>
<feature type="domain" description="Exonuclease" evidence="5">
    <location>
        <begin position="44"/>
        <end position="211"/>
    </location>
</feature>
<dbReference type="EMBL" id="PKJS01000006">
    <property type="protein sequence ID" value="PKZ68958.1"/>
    <property type="molecule type" value="Genomic_DNA"/>
</dbReference>
<dbReference type="GO" id="GO:0003677">
    <property type="term" value="F:DNA binding"/>
    <property type="evidence" value="ECO:0007669"/>
    <property type="project" value="InterPro"/>
</dbReference>
<evidence type="ECO:0000256" key="2">
    <source>
        <dbReference type="ARBA" id="ARBA00022722"/>
    </source>
</evidence>
<evidence type="ECO:0000259" key="5">
    <source>
        <dbReference type="SMART" id="SM00479"/>
    </source>
</evidence>
<dbReference type="Proteomes" id="UP000234914">
    <property type="component" value="Unassembled WGS sequence"/>
</dbReference>
<reference evidence="6 7" key="1">
    <citation type="submission" date="2017-12" db="EMBL/GenBank/DDBJ databases">
        <title>Phylogenetic diversity of female urinary microbiome.</title>
        <authorList>
            <person name="Thomas-White K."/>
            <person name="Wolfe A.J."/>
        </authorList>
    </citation>
    <scope>NUCLEOTIDE SEQUENCE [LARGE SCALE GENOMIC DNA]</scope>
    <source>
        <strain evidence="6 7">UMB0416</strain>
    </source>
</reference>
<evidence type="ECO:0000256" key="4">
    <source>
        <dbReference type="ARBA" id="ARBA00049244"/>
    </source>
</evidence>
<dbReference type="GO" id="GO:0003887">
    <property type="term" value="F:DNA-directed DNA polymerase activity"/>
    <property type="evidence" value="ECO:0007669"/>
    <property type="project" value="UniProtKB-EC"/>
</dbReference>
<accession>A0A2I1RIM7</accession>
<organism evidence="6 7">
    <name type="scientific">Faucicola osloensis</name>
    <name type="common">Moraxella osloensis</name>
    <dbReference type="NCBI Taxonomy" id="34062"/>
    <lineage>
        <taxon>Bacteria</taxon>
        <taxon>Pseudomonadati</taxon>
        <taxon>Pseudomonadota</taxon>
        <taxon>Gammaproteobacteria</taxon>
        <taxon>Moraxellales</taxon>
        <taxon>Moraxellaceae</taxon>
        <taxon>Faucicola</taxon>
    </lineage>
</organism>
<evidence type="ECO:0000313" key="7">
    <source>
        <dbReference type="Proteomes" id="UP000234914"/>
    </source>
</evidence>
<dbReference type="PANTHER" id="PTHR30231:SF41">
    <property type="entry name" value="DNA POLYMERASE III SUBUNIT EPSILON"/>
    <property type="match status" value="1"/>
</dbReference>
<name>A0A2I1RIM7_FAUOS</name>
<dbReference type="NCBIfam" id="TIGR00573">
    <property type="entry name" value="dnaq"/>
    <property type="match status" value="1"/>
</dbReference>
<dbReference type="PANTHER" id="PTHR30231">
    <property type="entry name" value="DNA POLYMERASE III SUBUNIT EPSILON"/>
    <property type="match status" value="1"/>
</dbReference>
<dbReference type="InterPro" id="IPR012337">
    <property type="entry name" value="RNaseH-like_sf"/>
</dbReference>
<dbReference type="CDD" id="cd06127">
    <property type="entry name" value="DEDDh"/>
    <property type="match status" value="1"/>
</dbReference>
<dbReference type="InterPro" id="IPR036397">
    <property type="entry name" value="RNaseH_sf"/>
</dbReference>
<dbReference type="GO" id="GO:0045004">
    <property type="term" value="P:DNA replication proofreading"/>
    <property type="evidence" value="ECO:0007669"/>
    <property type="project" value="TreeGrafter"/>
</dbReference>
<sequence length="213" mass="24074">MPVLANLVLQPSLIDTNTATSTLQQIEAIFTAVDHYNQNHDDSKPLFFDTETTGGGKDDQLIEIAICDSDRNVIVDTLIYTERPSHPGAFKVHGIHPHELIGKPTFTDIQSAIISLLKGRTLYAYNASFDVRMMRQSANKLRLQTVEVKCLMKQFADFMGNYSPYFGHNRYYSLSKACQHFGVEHTNAHRAKADALACVTVWEGMHTSHHWDY</sequence>
<comment type="catalytic activity">
    <reaction evidence="4">
        <text>DNA(n) + a 2'-deoxyribonucleoside 5'-triphosphate = DNA(n+1) + diphosphate</text>
        <dbReference type="Rhea" id="RHEA:22508"/>
        <dbReference type="Rhea" id="RHEA-COMP:17339"/>
        <dbReference type="Rhea" id="RHEA-COMP:17340"/>
        <dbReference type="ChEBI" id="CHEBI:33019"/>
        <dbReference type="ChEBI" id="CHEBI:61560"/>
        <dbReference type="ChEBI" id="CHEBI:173112"/>
        <dbReference type="EC" id="2.7.7.7"/>
    </reaction>
</comment>
<dbReference type="AlphaFoldDB" id="A0A2I1RIM7"/>